<feature type="region of interest" description="Disordered" evidence="4">
    <location>
        <begin position="82"/>
        <end position="101"/>
    </location>
</feature>
<keyword evidence="5" id="KW-0812">Transmembrane</keyword>
<keyword evidence="3" id="KW-0902">Two-component regulatory system</keyword>
<feature type="domain" description="Phage shock protein PspC N-terminal" evidence="7">
    <location>
        <begin position="10"/>
        <end position="65"/>
    </location>
</feature>
<reference evidence="9" key="1">
    <citation type="journal article" date="2019" name="Int. J. Syst. Evol. Microbiol.">
        <title>The Global Catalogue of Microorganisms (GCM) 10K type strain sequencing project: providing services to taxonomists for standard genome sequencing and annotation.</title>
        <authorList>
            <consortium name="The Broad Institute Genomics Platform"/>
            <consortium name="The Broad Institute Genome Sequencing Center for Infectious Disease"/>
            <person name="Wu L."/>
            <person name="Ma J."/>
        </authorList>
    </citation>
    <scope>NUCLEOTIDE SEQUENCE [LARGE SCALE GENOMIC DNA]</scope>
    <source>
        <strain evidence="9">CCUG 50213</strain>
    </source>
</reference>
<feature type="region of interest" description="Disordered" evidence="4">
    <location>
        <begin position="542"/>
        <end position="580"/>
    </location>
</feature>
<protein>
    <submittedName>
        <fullName evidence="8">PspC domain-containing protein</fullName>
    </submittedName>
</protein>
<feature type="transmembrane region" description="Helical" evidence="5">
    <location>
        <begin position="316"/>
        <end position="337"/>
    </location>
</feature>
<dbReference type="InterPro" id="IPR007168">
    <property type="entry name" value="Phageshock_PspC_N"/>
</dbReference>
<keyword evidence="2" id="KW-0418">Kinase</keyword>
<accession>A0ABW3TMJ6</accession>
<evidence type="ECO:0000313" key="8">
    <source>
        <dbReference type="EMBL" id="MFD1201512.1"/>
    </source>
</evidence>
<evidence type="ECO:0000256" key="3">
    <source>
        <dbReference type="ARBA" id="ARBA00023012"/>
    </source>
</evidence>
<feature type="transmembrane region" description="Helical" evidence="5">
    <location>
        <begin position="343"/>
        <end position="366"/>
    </location>
</feature>
<evidence type="ECO:0000313" key="9">
    <source>
        <dbReference type="Proteomes" id="UP001597181"/>
    </source>
</evidence>
<keyword evidence="1" id="KW-0808">Transferase</keyword>
<evidence type="ECO:0000256" key="1">
    <source>
        <dbReference type="ARBA" id="ARBA00022679"/>
    </source>
</evidence>
<evidence type="ECO:0000256" key="5">
    <source>
        <dbReference type="SAM" id="Phobius"/>
    </source>
</evidence>
<dbReference type="EMBL" id="JBHTLY010000002">
    <property type="protein sequence ID" value="MFD1201512.1"/>
    <property type="molecule type" value="Genomic_DNA"/>
</dbReference>
<feature type="domain" description="Histidine kinase/HSP90-like ATPase" evidence="6">
    <location>
        <begin position="475"/>
        <end position="565"/>
    </location>
</feature>
<dbReference type="PANTHER" id="PTHR24421:SF61">
    <property type="entry name" value="OXYGEN SENSOR HISTIDINE KINASE NREB"/>
    <property type="match status" value="1"/>
</dbReference>
<comment type="caution">
    <text evidence="8">The sequence shown here is derived from an EMBL/GenBank/DDBJ whole genome shotgun (WGS) entry which is preliminary data.</text>
</comment>
<feature type="compositionally biased region" description="Low complexity" evidence="4">
    <location>
        <begin position="125"/>
        <end position="136"/>
    </location>
</feature>
<evidence type="ECO:0000259" key="7">
    <source>
        <dbReference type="Pfam" id="PF04024"/>
    </source>
</evidence>
<keyword evidence="9" id="KW-1185">Reference proteome</keyword>
<keyword evidence="5" id="KW-1133">Transmembrane helix</keyword>
<dbReference type="Pfam" id="PF02518">
    <property type="entry name" value="HATPase_c"/>
    <property type="match status" value="1"/>
</dbReference>
<evidence type="ECO:0000256" key="4">
    <source>
        <dbReference type="SAM" id="MobiDB-lite"/>
    </source>
</evidence>
<evidence type="ECO:0000259" key="6">
    <source>
        <dbReference type="Pfam" id="PF02518"/>
    </source>
</evidence>
<feature type="transmembrane region" description="Helical" evidence="5">
    <location>
        <begin position="286"/>
        <end position="304"/>
    </location>
</feature>
<feature type="region of interest" description="Disordered" evidence="4">
    <location>
        <begin position="125"/>
        <end position="201"/>
    </location>
</feature>
<dbReference type="Gene3D" id="3.30.565.10">
    <property type="entry name" value="Histidine kinase-like ATPase, C-terminal domain"/>
    <property type="match status" value="1"/>
</dbReference>
<name>A0ABW3TMJ6_9MICO</name>
<dbReference type="RefSeq" id="WP_343958086.1">
    <property type="nucleotide sequence ID" value="NZ_BAAAKZ010000002.1"/>
</dbReference>
<dbReference type="InterPro" id="IPR036890">
    <property type="entry name" value="HATPase_C_sf"/>
</dbReference>
<evidence type="ECO:0000256" key="2">
    <source>
        <dbReference type="ARBA" id="ARBA00022777"/>
    </source>
</evidence>
<gene>
    <name evidence="8" type="ORF">ACFQ3U_06360</name>
</gene>
<organism evidence="8 9">
    <name type="scientific">Leucobacter albus</name>
    <dbReference type="NCBI Taxonomy" id="272210"/>
    <lineage>
        <taxon>Bacteria</taxon>
        <taxon>Bacillati</taxon>
        <taxon>Actinomycetota</taxon>
        <taxon>Actinomycetes</taxon>
        <taxon>Micrococcales</taxon>
        <taxon>Microbacteriaceae</taxon>
        <taxon>Leucobacter</taxon>
    </lineage>
</organism>
<dbReference type="InterPro" id="IPR003594">
    <property type="entry name" value="HATPase_dom"/>
</dbReference>
<feature type="compositionally biased region" description="Low complexity" evidence="4">
    <location>
        <begin position="143"/>
        <end position="168"/>
    </location>
</feature>
<feature type="transmembrane region" description="Helical" evidence="5">
    <location>
        <begin position="262"/>
        <end position="280"/>
    </location>
</feature>
<dbReference type="Proteomes" id="UP001597181">
    <property type="component" value="Unassembled WGS sequence"/>
</dbReference>
<feature type="compositionally biased region" description="Low complexity" evidence="4">
    <location>
        <begin position="179"/>
        <end position="201"/>
    </location>
</feature>
<feature type="transmembrane region" description="Helical" evidence="5">
    <location>
        <begin position="36"/>
        <end position="59"/>
    </location>
</feature>
<dbReference type="SUPFAM" id="SSF55874">
    <property type="entry name" value="ATPase domain of HSP90 chaperone/DNA topoisomerase II/histidine kinase"/>
    <property type="match status" value="1"/>
</dbReference>
<sequence>MSTTHPPRGPLTRSPSERLLAGVCGGLAEHLRVPVIAVRVTMLALALAGGAGVMLYLWLWGTVPLADAASPVAPMRRALTREAQTPSVAPPRVGQGSAAARSAAPRGTALFGTAAQSAAAPSTAAPGAAASGAAGSDAGGPGRAAPGTAPLSEAAHPSAVHPPAAHPSGMQANPVHSGARTPAAAAAEPAALPAAEPAALPAAEPSARTAVAGGAGGGNRAAAAAAAAAVAPAPTREPHGPTSGADGDDAARPRTRWPVAELLLGACLLLVGVLLVVQRLGVELRLSVILPGLAVLVGVGLTWWQIADRNRPDTNSVPRVLGALALVAVGILMFFVTAEDPNVWTVIAAALAALAGVALAIAPWLLRLNRELIAERAGREREAERAEIAAHLHDSVLQTLALIQQRSAPGSEVARLARGQERELREWLFRAADGGSAAPRETALEELRAHAATLENAHAVRFETVGVGAEVQVPEPIVAAAREAMLNAAQHAGGEVTVYAEVTPDRVSIDITDRGPGLDPERLPEGRMGVRESILGRMSRAGGTAKIVPGPGGNGTSVRLELPREPKHDAASDAGTGATL</sequence>
<feature type="compositionally biased region" description="Basic and acidic residues" evidence="4">
    <location>
        <begin position="561"/>
        <end position="571"/>
    </location>
</feature>
<feature type="region of interest" description="Disordered" evidence="4">
    <location>
        <begin position="228"/>
        <end position="252"/>
    </location>
</feature>
<keyword evidence="5" id="KW-0472">Membrane</keyword>
<proteinExistence type="predicted"/>
<dbReference type="PANTHER" id="PTHR24421">
    <property type="entry name" value="NITRATE/NITRITE SENSOR PROTEIN NARX-RELATED"/>
    <property type="match status" value="1"/>
</dbReference>
<dbReference type="Pfam" id="PF04024">
    <property type="entry name" value="PspC"/>
    <property type="match status" value="1"/>
</dbReference>
<dbReference type="InterPro" id="IPR050482">
    <property type="entry name" value="Sensor_HK_TwoCompSys"/>
</dbReference>